<dbReference type="UniPathway" id="UPA00537">
    <property type="reaction ID" value="UER00595"/>
</dbReference>
<feature type="domain" description="BPL/LPL catalytic" evidence="3">
    <location>
        <begin position="36"/>
        <end position="221"/>
    </location>
</feature>
<evidence type="ECO:0000313" key="4">
    <source>
        <dbReference type="EMBL" id="CAF0729688.1"/>
    </source>
</evidence>
<dbReference type="InterPro" id="IPR004143">
    <property type="entry name" value="BPL_LPL_catalytic"/>
</dbReference>
<dbReference type="PROSITE" id="PS51733">
    <property type="entry name" value="BPL_LPL_CATALYTIC"/>
    <property type="match status" value="1"/>
</dbReference>
<dbReference type="Pfam" id="PF21948">
    <property type="entry name" value="LplA-B_cat"/>
    <property type="match status" value="1"/>
</dbReference>
<dbReference type="PANTHER" id="PTHR12561">
    <property type="entry name" value="LIPOATE-PROTEIN LIGASE"/>
    <property type="match status" value="1"/>
</dbReference>
<evidence type="ECO:0000259" key="3">
    <source>
        <dbReference type="PROSITE" id="PS51733"/>
    </source>
</evidence>
<accession>A0A813N595</accession>
<gene>
    <name evidence="4" type="ORF">EDS130_LOCUS1011</name>
    <name evidence="5" type="ORF">XAT740_LOCUS18873</name>
</gene>
<dbReference type="Proteomes" id="UP000663828">
    <property type="component" value="Unassembled WGS sequence"/>
</dbReference>
<evidence type="ECO:0000313" key="5">
    <source>
        <dbReference type="EMBL" id="CAF1111250.1"/>
    </source>
</evidence>
<evidence type="ECO:0000256" key="2">
    <source>
        <dbReference type="ARBA" id="ARBA00008242"/>
    </source>
</evidence>
<sequence length="315" mass="36415">MQAILRGGNRVLISRSTNVYTNLALERYLAENIKHEDKTRLLILWRNKPCVVIGRYQNPFAESDVSYLAENQIDLARRYSGGGTCYHDLGNLNMTILTARNGYNRKKNLQWVVNTLNQAYDLNLHITERDDIFLDKYKVTGSASRLERLYAYHHFTLLINADLNYLRRTLKSPDQSNIQSKATMSVRSSVLNLSDRNPKITYEKTLELLIKSFLQWNNESNMSNYHYIDPLLYEEQMKSFESELKSEKFLFQSTPPFVYAIKTGAQTIEITVDNGLITDIKGNDSISENKLCRGQLFHSVHNQIQQLKTTNDLSV</sequence>
<dbReference type="GO" id="GO:0005739">
    <property type="term" value="C:mitochondrion"/>
    <property type="evidence" value="ECO:0007669"/>
    <property type="project" value="TreeGrafter"/>
</dbReference>
<keyword evidence="6" id="KW-1185">Reference proteome</keyword>
<comment type="similarity">
    <text evidence="2">Belongs to the LplA family.</text>
</comment>
<comment type="caution">
    <text evidence="4">The sequence shown here is derived from an EMBL/GenBank/DDBJ whole genome shotgun (WGS) entry which is preliminary data.</text>
</comment>
<dbReference type="GO" id="GO:0009249">
    <property type="term" value="P:protein lipoylation"/>
    <property type="evidence" value="ECO:0007669"/>
    <property type="project" value="InterPro"/>
</dbReference>
<dbReference type="PANTHER" id="PTHR12561:SF3">
    <property type="entry name" value="LIPOYLTRANSFERASE 1, MITOCHONDRIAL"/>
    <property type="match status" value="1"/>
</dbReference>
<dbReference type="InterPro" id="IPR004562">
    <property type="entry name" value="LipoylTrfase_LipoateP_Ligase"/>
</dbReference>
<dbReference type="InterPro" id="IPR045864">
    <property type="entry name" value="aa-tRNA-synth_II/BPL/LPL"/>
</dbReference>
<organism evidence="4 7">
    <name type="scientific">Adineta ricciae</name>
    <name type="common">Rotifer</name>
    <dbReference type="NCBI Taxonomy" id="249248"/>
    <lineage>
        <taxon>Eukaryota</taxon>
        <taxon>Metazoa</taxon>
        <taxon>Spiralia</taxon>
        <taxon>Gnathifera</taxon>
        <taxon>Rotifera</taxon>
        <taxon>Eurotatoria</taxon>
        <taxon>Bdelloidea</taxon>
        <taxon>Adinetida</taxon>
        <taxon>Adinetidae</taxon>
        <taxon>Adineta</taxon>
    </lineage>
</organism>
<dbReference type="GO" id="GO:0017118">
    <property type="term" value="F:lipoyltransferase activity"/>
    <property type="evidence" value="ECO:0007669"/>
    <property type="project" value="TreeGrafter"/>
</dbReference>
<dbReference type="AlphaFoldDB" id="A0A813N595"/>
<dbReference type="EMBL" id="CAJNOR010001271">
    <property type="protein sequence ID" value="CAF1111250.1"/>
    <property type="molecule type" value="Genomic_DNA"/>
</dbReference>
<evidence type="ECO:0000313" key="7">
    <source>
        <dbReference type="Proteomes" id="UP000663852"/>
    </source>
</evidence>
<protein>
    <recommendedName>
        <fullName evidence="3">BPL/LPL catalytic domain-containing protein</fullName>
    </recommendedName>
</protein>
<dbReference type="Proteomes" id="UP000663852">
    <property type="component" value="Unassembled WGS sequence"/>
</dbReference>
<dbReference type="Gene3D" id="3.30.930.10">
    <property type="entry name" value="Bira Bifunctional Protein, Domain 2"/>
    <property type="match status" value="1"/>
</dbReference>
<dbReference type="CDD" id="cd16443">
    <property type="entry name" value="LplA"/>
    <property type="match status" value="1"/>
</dbReference>
<dbReference type="OrthoDB" id="201621at2759"/>
<comment type="pathway">
    <text evidence="1">Protein modification; protein lipoylation via exogenous pathway; protein N(6)-(lipoyl)lysine from lipoate: step 2/2.</text>
</comment>
<dbReference type="NCBIfam" id="TIGR00545">
    <property type="entry name" value="lipoyltrans"/>
    <property type="match status" value="1"/>
</dbReference>
<proteinExistence type="inferred from homology"/>
<name>A0A813N595_ADIRI</name>
<reference evidence="4" key="1">
    <citation type="submission" date="2021-02" db="EMBL/GenBank/DDBJ databases">
        <authorList>
            <person name="Nowell W R."/>
        </authorList>
    </citation>
    <scope>NUCLEOTIDE SEQUENCE</scope>
</reference>
<evidence type="ECO:0000313" key="6">
    <source>
        <dbReference type="Proteomes" id="UP000663828"/>
    </source>
</evidence>
<dbReference type="SUPFAM" id="SSF55681">
    <property type="entry name" value="Class II aaRS and biotin synthetases"/>
    <property type="match status" value="1"/>
</dbReference>
<dbReference type="EMBL" id="CAJNOJ010000002">
    <property type="protein sequence ID" value="CAF0729688.1"/>
    <property type="molecule type" value="Genomic_DNA"/>
</dbReference>
<evidence type="ECO:0000256" key="1">
    <source>
        <dbReference type="ARBA" id="ARBA00005085"/>
    </source>
</evidence>